<feature type="compositionally biased region" description="Polar residues" evidence="1">
    <location>
        <begin position="156"/>
        <end position="168"/>
    </location>
</feature>
<dbReference type="GeneID" id="54294486"/>
<feature type="compositionally biased region" description="Polar residues" evidence="1">
    <location>
        <begin position="678"/>
        <end position="693"/>
    </location>
</feature>
<feature type="compositionally biased region" description="Basic and acidic residues" evidence="1">
    <location>
        <begin position="99"/>
        <end position="134"/>
    </location>
</feature>
<protein>
    <recommendedName>
        <fullName evidence="2">Protein kinase domain-containing protein</fullName>
    </recommendedName>
</protein>
<feature type="non-terminal residue" evidence="3">
    <location>
        <position position="762"/>
    </location>
</feature>
<dbReference type="Gene3D" id="1.10.510.10">
    <property type="entry name" value="Transferase(Phosphotransferase) domain 1"/>
    <property type="match status" value="1"/>
</dbReference>
<dbReference type="SUPFAM" id="SSF56112">
    <property type="entry name" value="Protein kinase-like (PK-like)"/>
    <property type="match status" value="1"/>
</dbReference>
<gene>
    <name evidence="3" type="ORF">K452DRAFT_228773</name>
</gene>
<dbReference type="InterPro" id="IPR050167">
    <property type="entry name" value="Ser_Thr_protein_kinase"/>
</dbReference>
<feature type="compositionally biased region" description="Pro residues" evidence="1">
    <location>
        <begin position="11"/>
        <end position="27"/>
    </location>
</feature>
<feature type="domain" description="Protein kinase" evidence="2">
    <location>
        <begin position="345"/>
        <end position="586"/>
    </location>
</feature>
<feature type="compositionally biased region" description="Basic and acidic residues" evidence="1">
    <location>
        <begin position="604"/>
        <end position="614"/>
    </location>
</feature>
<dbReference type="CDD" id="cd00180">
    <property type="entry name" value="PKc"/>
    <property type="match status" value="1"/>
</dbReference>
<dbReference type="GO" id="GO:0007165">
    <property type="term" value="P:signal transduction"/>
    <property type="evidence" value="ECO:0007669"/>
    <property type="project" value="TreeGrafter"/>
</dbReference>
<sequence length="762" mass="86435">MAWGTSSIASQPPPLPSTEDTPIPPRPLSQSQALDRKPNMWDRFSLHRLSGWLRRDESDALPPAAWEKAPQPQTRPQEPGSRKRSRTVVPGLPRHMTFKRQELEKRDRLIPAEPGHSERRAFSADRRDLPESVPRRPLSPPPRFPLRQSAPDSLRPFNNSSTQESLLQQYDDPKGGKEGDDDRSNPPQSPWGHPPPLSAAGDLSDDALSESADAHVIQQELDAKWILNLSMHFRDMSDREKFFVTYAEEPNRWRRVTISIDYRGVPEDSLEADLKSLHYQRDKSARIYESIRDSLLDIQFYETVTNLKLQTDDGRLHVHVTEDMNEIIPYPSTSAVAHLDCRVFHESDVHFESHLSGFVYKISVAGQVYIKKEIPGPEAVEEFLYEINTLSRLRASQCVIKFAGIITDDREDRIVGLLISYAEKGALVDLVYDWKETKEMLWPRRERWARQIVQGLSEIHESGFVQGDFTLSNIVIDSNDDAKIIDINRRGCPVGWEPPELSQLIESGQRIGIYIGVKSDLFQLGMVLWALAEEQDEPERQERPLMFTIASDGVPSYFKDIVEACLSPDPRDRPTAKSLLSRFPDLDPATTRPNSNARHSVMTHRSDKEYIDPKTAVDHEDIDQHRRNHISSEPADPPSLDPSTTFSYIGPPTDYEAESSGSYVIGGRGRSPADLRQRYTNSPIFSPPSTSAMSLGDSEAEPELASPPPEHERPWEQIYVDGSTRLVQRDSFKLEDPHHDFMTQEQATVCISTPTTEAHTPF</sequence>
<dbReference type="InterPro" id="IPR011009">
    <property type="entry name" value="Kinase-like_dom_sf"/>
</dbReference>
<dbReference type="Pfam" id="PF07714">
    <property type="entry name" value="PK_Tyr_Ser-Thr"/>
    <property type="match status" value="1"/>
</dbReference>
<dbReference type="Proteomes" id="UP000799438">
    <property type="component" value="Unassembled WGS sequence"/>
</dbReference>
<feature type="region of interest" description="Disordered" evidence="1">
    <location>
        <begin position="628"/>
        <end position="714"/>
    </location>
</feature>
<feature type="region of interest" description="Disordered" evidence="1">
    <location>
        <begin position="61"/>
        <end position="211"/>
    </location>
</feature>
<evidence type="ECO:0000256" key="1">
    <source>
        <dbReference type="SAM" id="MobiDB-lite"/>
    </source>
</evidence>
<dbReference type="GO" id="GO:0004672">
    <property type="term" value="F:protein kinase activity"/>
    <property type="evidence" value="ECO:0007669"/>
    <property type="project" value="InterPro"/>
</dbReference>
<dbReference type="RefSeq" id="XP_033397229.1">
    <property type="nucleotide sequence ID" value="XM_033536990.1"/>
</dbReference>
<dbReference type="EMBL" id="ML995487">
    <property type="protein sequence ID" value="KAF2141516.1"/>
    <property type="molecule type" value="Genomic_DNA"/>
</dbReference>
<evidence type="ECO:0000259" key="2">
    <source>
        <dbReference type="PROSITE" id="PS50011"/>
    </source>
</evidence>
<dbReference type="GO" id="GO:0005737">
    <property type="term" value="C:cytoplasm"/>
    <property type="evidence" value="ECO:0007669"/>
    <property type="project" value="TreeGrafter"/>
</dbReference>
<evidence type="ECO:0000313" key="4">
    <source>
        <dbReference type="Proteomes" id="UP000799438"/>
    </source>
</evidence>
<feature type="region of interest" description="Disordered" evidence="1">
    <location>
        <begin position="569"/>
        <end position="614"/>
    </location>
</feature>
<accession>A0A6A6BBU9</accession>
<evidence type="ECO:0000313" key="3">
    <source>
        <dbReference type="EMBL" id="KAF2141516.1"/>
    </source>
</evidence>
<proteinExistence type="predicted"/>
<dbReference type="GO" id="GO:0005524">
    <property type="term" value="F:ATP binding"/>
    <property type="evidence" value="ECO:0007669"/>
    <property type="project" value="InterPro"/>
</dbReference>
<feature type="compositionally biased region" description="Basic and acidic residues" evidence="1">
    <location>
        <begin position="171"/>
        <end position="184"/>
    </location>
</feature>
<dbReference type="AlphaFoldDB" id="A0A6A6BBU9"/>
<feature type="region of interest" description="Disordered" evidence="1">
    <location>
        <begin position="1"/>
        <end position="39"/>
    </location>
</feature>
<dbReference type="OrthoDB" id="635774at2759"/>
<dbReference type="PROSITE" id="PS50011">
    <property type="entry name" value="PROTEIN_KINASE_DOM"/>
    <property type="match status" value="1"/>
</dbReference>
<keyword evidence="4" id="KW-1185">Reference proteome</keyword>
<name>A0A6A6BBU9_9PEZI</name>
<feature type="compositionally biased region" description="Pro residues" evidence="1">
    <location>
        <begin position="187"/>
        <end position="197"/>
    </location>
</feature>
<dbReference type="InterPro" id="IPR001245">
    <property type="entry name" value="Ser-Thr/Tyr_kinase_cat_dom"/>
</dbReference>
<dbReference type="PANTHER" id="PTHR23257">
    <property type="entry name" value="SERINE-THREONINE PROTEIN KINASE"/>
    <property type="match status" value="1"/>
</dbReference>
<organism evidence="3 4">
    <name type="scientific">Aplosporella prunicola CBS 121167</name>
    <dbReference type="NCBI Taxonomy" id="1176127"/>
    <lineage>
        <taxon>Eukaryota</taxon>
        <taxon>Fungi</taxon>
        <taxon>Dikarya</taxon>
        <taxon>Ascomycota</taxon>
        <taxon>Pezizomycotina</taxon>
        <taxon>Dothideomycetes</taxon>
        <taxon>Dothideomycetes incertae sedis</taxon>
        <taxon>Botryosphaeriales</taxon>
        <taxon>Aplosporellaceae</taxon>
        <taxon>Aplosporella</taxon>
    </lineage>
</organism>
<feature type="compositionally biased region" description="Polar residues" evidence="1">
    <location>
        <begin position="1"/>
        <end position="10"/>
    </location>
</feature>
<reference evidence="3" key="1">
    <citation type="journal article" date="2020" name="Stud. Mycol.">
        <title>101 Dothideomycetes genomes: a test case for predicting lifestyles and emergence of pathogens.</title>
        <authorList>
            <person name="Haridas S."/>
            <person name="Albert R."/>
            <person name="Binder M."/>
            <person name="Bloem J."/>
            <person name="Labutti K."/>
            <person name="Salamov A."/>
            <person name="Andreopoulos B."/>
            <person name="Baker S."/>
            <person name="Barry K."/>
            <person name="Bills G."/>
            <person name="Bluhm B."/>
            <person name="Cannon C."/>
            <person name="Castanera R."/>
            <person name="Culley D."/>
            <person name="Daum C."/>
            <person name="Ezra D."/>
            <person name="Gonzalez J."/>
            <person name="Henrissat B."/>
            <person name="Kuo A."/>
            <person name="Liang C."/>
            <person name="Lipzen A."/>
            <person name="Lutzoni F."/>
            <person name="Magnuson J."/>
            <person name="Mondo S."/>
            <person name="Nolan M."/>
            <person name="Ohm R."/>
            <person name="Pangilinan J."/>
            <person name="Park H.-J."/>
            <person name="Ramirez L."/>
            <person name="Alfaro M."/>
            <person name="Sun H."/>
            <person name="Tritt A."/>
            <person name="Yoshinaga Y."/>
            <person name="Zwiers L.-H."/>
            <person name="Turgeon B."/>
            <person name="Goodwin S."/>
            <person name="Spatafora J."/>
            <person name="Crous P."/>
            <person name="Grigoriev I."/>
        </authorList>
    </citation>
    <scope>NUCLEOTIDE SEQUENCE</scope>
    <source>
        <strain evidence="3">CBS 121167</strain>
    </source>
</reference>
<dbReference type="InterPro" id="IPR000719">
    <property type="entry name" value="Prot_kinase_dom"/>
</dbReference>